<dbReference type="OrthoDB" id="8282470at2"/>
<comment type="caution">
    <text evidence="1">The sequence shown here is derived from an EMBL/GenBank/DDBJ whole genome shotgun (WGS) entry which is preliminary data.</text>
</comment>
<dbReference type="RefSeq" id="WP_147181092.1">
    <property type="nucleotide sequence ID" value="NZ_BJZP01000016.1"/>
</dbReference>
<organism evidence="1 2">
    <name type="scientific">Ciceribacter naphthalenivorans</name>
    <dbReference type="NCBI Taxonomy" id="1118451"/>
    <lineage>
        <taxon>Bacteria</taxon>
        <taxon>Pseudomonadati</taxon>
        <taxon>Pseudomonadota</taxon>
        <taxon>Alphaproteobacteria</taxon>
        <taxon>Hyphomicrobiales</taxon>
        <taxon>Rhizobiaceae</taxon>
        <taxon>Ciceribacter</taxon>
    </lineage>
</organism>
<evidence type="ECO:0000313" key="2">
    <source>
        <dbReference type="Proteomes" id="UP000321717"/>
    </source>
</evidence>
<name>A0A512HL06_9HYPH</name>
<sequence>MTSKQKRTRLQKLQNSWAKATLEERSSFIEWLRHADLAADGSAPALNLAPIASGRYLLPSAVARVQVIMTKRNLTAADVMVEMGFECDDPSLARALDDHQSLRLAVVAALETWLIANSTSPPPLA</sequence>
<reference evidence="1 2" key="1">
    <citation type="submission" date="2019-07" db="EMBL/GenBank/DDBJ databases">
        <title>Whole genome shotgun sequence of Rhizobium naphthalenivorans NBRC 107585.</title>
        <authorList>
            <person name="Hosoyama A."/>
            <person name="Uohara A."/>
            <person name="Ohji S."/>
            <person name="Ichikawa N."/>
        </authorList>
    </citation>
    <scope>NUCLEOTIDE SEQUENCE [LARGE SCALE GENOMIC DNA]</scope>
    <source>
        <strain evidence="1 2">NBRC 107585</strain>
    </source>
</reference>
<proteinExistence type="predicted"/>
<dbReference type="Proteomes" id="UP000321717">
    <property type="component" value="Unassembled WGS sequence"/>
</dbReference>
<accession>A0A512HL06</accession>
<dbReference type="AlphaFoldDB" id="A0A512HL06"/>
<evidence type="ECO:0000313" key="1">
    <source>
        <dbReference type="EMBL" id="GEO86138.1"/>
    </source>
</evidence>
<protein>
    <submittedName>
        <fullName evidence="1">Uncharacterized protein</fullName>
    </submittedName>
</protein>
<keyword evidence="2" id="KW-1185">Reference proteome</keyword>
<dbReference type="EMBL" id="BJZP01000016">
    <property type="protein sequence ID" value="GEO86138.1"/>
    <property type="molecule type" value="Genomic_DNA"/>
</dbReference>
<gene>
    <name evidence="1" type="ORF">RNA01_30700</name>
</gene>